<comment type="cofactor">
    <cofactor evidence="1">
        <name>Zn(2+)</name>
        <dbReference type="ChEBI" id="CHEBI:29105"/>
    </cofactor>
</comment>
<dbReference type="SUPFAM" id="SSF50156">
    <property type="entry name" value="PDZ domain-like"/>
    <property type="match status" value="1"/>
</dbReference>
<dbReference type="InterPro" id="IPR008915">
    <property type="entry name" value="Peptidase_M50"/>
</dbReference>
<feature type="transmembrane region" description="Helical" evidence="11">
    <location>
        <begin position="391"/>
        <end position="412"/>
    </location>
</feature>
<keyword evidence="9" id="KW-0482">Metalloprotease</keyword>
<gene>
    <name evidence="13" type="ORF">UA74_09015</name>
</gene>
<dbReference type="InterPro" id="IPR001478">
    <property type="entry name" value="PDZ"/>
</dbReference>
<evidence type="ECO:0000256" key="11">
    <source>
        <dbReference type="SAM" id="Phobius"/>
    </source>
</evidence>
<dbReference type="PANTHER" id="PTHR42837">
    <property type="entry name" value="REGULATOR OF SIGMA-E PROTEASE RSEP"/>
    <property type="match status" value="1"/>
</dbReference>
<keyword evidence="14" id="KW-1185">Reference proteome</keyword>
<keyword evidence="4 13" id="KW-0645">Protease</keyword>
<evidence type="ECO:0000259" key="12">
    <source>
        <dbReference type="PROSITE" id="PS50106"/>
    </source>
</evidence>
<dbReference type="EMBL" id="CP016076">
    <property type="protein sequence ID" value="APU13867.1"/>
    <property type="molecule type" value="Genomic_DNA"/>
</dbReference>
<accession>A0AAC9PRE0</accession>
<dbReference type="GO" id="GO:0006508">
    <property type="term" value="P:proteolysis"/>
    <property type="evidence" value="ECO:0007669"/>
    <property type="project" value="UniProtKB-KW"/>
</dbReference>
<keyword evidence="10 11" id="KW-0472">Membrane</keyword>
<evidence type="ECO:0000256" key="1">
    <source>
        <dbReference type="ARBA" id="ARBA00001947"/>
    </source>
</evidence>
<dbReference type="EC" id="3.4.24.-" evidence="13"/>
<evidence type="ECO:0000256" key="5">
    <source>
        <dbReference type="ARBA" id="ARBA00022692"/>
    </source>
</evidence>
<dbReference type="GO" id="GO:0016020">
    <property type="term" value="C:membrane"/>
    <property type="evidence" value="ECO:0007669"/>
    <property type="project" value="UniProtKB-SubCell"/>
</dbReference>
<evidence type="ECO:0000256" key="9">
    <source>
        <dbReference type="ARBA" id="ARBA00023049"/>
    </source>
</evidence>
<evidence type="ECO:0000256" key="7">
    <source>
        <dbReference type="ARBA" id="ARBA00022833"/>
    </source>
</evidence>
<keyword evidence="8 11" id="KW-1133">Transmembrane helix</keyword>
<dbReference type="GO" id="GO:0004222">
    <property type="term" value="F:metalloendopeptidase activity"/>
    <property type="evidence" value="ECO:0007669"/>
    <property type="project" value="InterPro"/>
</dbReference>
<dbReference type="Pfam" id="PF02163">
    <property type="entry name" value="Peptidase_M50"/>
    <property type="match status" value="1"/>
</dbReference>
<keyword evidence="5 11" id="KW-0812">Transmembrane</keyword>
<proteinExistence type="inferred from homology"/>
<feature type="transmembrane region" description="Helical" evidence="11">
    <location>
        <begin position="20"/>
        <end position="38"/>
    </location>
</feature>
<comment type="subcellular location">
    <subcellularLocation>
        <location evidence="2">Membrane</location>
        <topology evidence="2">Multi-pass membrane protein</topology>
    </subcellularLocation>
</comment>
<dbReference type="KEGG" id="acad:UA74_09015"/>
<evidence type="ECO:0000313" key="13">
    <source>
        <dbReference type="EMBL" id="APU13867.1"/>
    </source>
</evidence>
<evidence type="ECO:0000256" key="8">
    <source>
        <dbReference type="ARBA" id="ARBA00022989"/>
    </source>
</evidence>
<evidence type="ECO:0000256" key="10">
    <source>
        <dbReference type="ARBA" id="ARBA00023136"/>
    </source>
</evidence>
<dbReference type="PROSITE" id="PS50106">
    <property type="entry name" value="PDZ"/>
    <property type="match status" value="1"/>
</dbReference>
<dbReference type="Gene3D" id="2.30.42.10">
    <property type="match status" value="1"/>
</dbReference>
<comment type="similarity">
    <text evidence="3">Belongs to the peptidase M50B family.</text>
</comment>
<dbReference type="PANTHER" id="PTHR42837:SF2">
    <property type="entry name" value="MEMBRANE METALLOPROTEASE ARASP2, CHLOROPLASTIC-RELATED"/>
    <property type="match status" value="1"/>
</dbReference>
<evidence type="ECO:0000256" key="2">
    <source>
        <dbReference type="ARBA" id="ARBA00004141"/>
    </source>
</evidence>
<sequence>MNFWVSPSAAPRLKGTDDVAFAIGVILFALGIGISIALHEFGHLAAAKAFKMKVTEYFVGFGPKIFSFRRGETEYGLKAIPAGGYCRIVGMTALEEVDPSETSRAMYNKPVWQRVIVLSAGSLVHFVLGFLILLIMAFSMGLPNIDGRASVGVISDCVSDQDPESGQLVPCAPGDPAPARDAGIQPGDEIIAVAGSATPLYTDVLEQTRDAEGPTEFTIVRGGEEQTVTVDVATVQRLPLDGGDGLESVGAVGLGQAATFHYEGLAAVPATVDFTGTMFVETFQRLLELPERIPALFTAIFGGERDMNTPVSVVGASIIGGDAVDQGLWELFLLLLATLNFFVGVFNLLPLLPLDGGHIAVNVYERVRDMVRGWRGKPRGGPVDYTKLLPITYAAVVIGGAFVLLTLTADIVNPLRLTQ</sequence>
<keyword evidence="6 13" id="KW-0378">Hydrolase</keyword>
<name>A0AAC9PRE0_9PSEU</name>
<dbReference type="InterPro" id="IPR004387">
    <property type="entry name" value="Pept_M50_Zn"/>
</dbReference>
<organism evidence="13 14">
    <name type="scientific">Actinoalloteichus fjordicus</name>
    <dbReference type="NCBI Taxonomy" id="1612552"/>
    <lineage>
        <taxon>Bacteria</taxon>
        <taxon>Bacillati</taxon>
        <taxon>Actinomycetota</taxon>
        <taxon>Actinomycetes</taxon>
        <taxon>Pseudonocardiales</taxon>
        <taxon>Pseudonocardiaceae</taxon>
        <taxon>Actinoalloteichus</taxon>
    </lineage>
</organism>
<evidence type="ECO:0000313" key="14">
    <source>
        <dbReference type="Proteomes" id="UP000185511"/>
    </source>
</evidence>
<dbReference type="CDD" id="cd06163">
    <property type="entry name" value="S2P-M50_PDZ_RseP-like"/>
    <property type="match status" value="1"/>
</dbReference>
<dbReference type="Proteomes" id="UP000185511">
    <property type="component" value="Chromosome"/>
</dbReference>
<protein>
    <submittedName>
        <fullName evidence="13">Membrane-associated Zn-dependent protease</fullName>
        <ecNumber evidence="13">3.4.24.-</ecNumber>
    </submittedName>
</protein>
<feature type="transmembrane region" description="Helical" evidence="11">
    <location>
        <begin position="115"/>
        <end position="138"/>
    </location>
</feature>
<keyword evidence="7" id="KW-0862">Zinc</keyword>
<dbReference type="AlphaFoldDB" id="A0AAC9PRE0"/>
<evidence type="ECO:0000256" key="6">
    <source>
        <dbReference type="ARBA" id="ARBA00022801"/>
    </source>
</evidence>
<evidence type="ECO:0000256" key="3">
    <source>
        <dbReference type="ARBA" id="ARBA00007931"/>
    </source>
</evidence>
<evidence type="ECO:0000256" key="4">
    <source>
        <dbReference type="ARBA" id="ARBA00022670"/>
    </source>
</evidence>
<reference evidence="14" key="1">
    <citation type="submission" date="2016-06" db="EMBL/GenBank/DDBJ databases">
        <title>Complete genome sequence of Actinoalloteichus fjordicus DSM 46855 (=ADI127-17), type strain of the new species Actinoalloteichus fjordicus.</title>
        <authorList>
            <person name="Ruckert C."/>
            <person name="Nouioui I."/>
            <person name="Willmese J."/>
            <person name="van Wezel G."/>
            <person name="Klenk H.-P."/>
            <person name="Kalinowski J."/>
            <person name="Zotchev S.B."/>
        </authorList>
    </citation>
    <scope>NUCLEOTIDE SEQUENCE [LARGE SCALE GENOMIC DNA]</scope>
    <source>
        <strain evidence="14">ADI127-7</strain>
    </source>
</reference>
<feature type="domain" description="PDZ" evidence="12">
    <location>
        <begin position="173"/>
        <end position="223"/>
    </location>
</feature>
<dbReference type="InterPro" id="IPR036034">
    <property type="entry name" value="PDZ_sf"/>
</dbReference>